<accession>A0A6V8LFA7</accession>
<dbReference type="SUPFAM" id="SSF53335">
    <property type="entry name" value="S-adenosyl-L-methionine-dependent methyltransferases"/>
    <property type="match status" value="1"/>
</dbReference>
<evidence type="ECO:0000256" key="1">
    <source>
        <dbReference type="ARBA" id="ARBA00022603"/>
    </source>
</evidence>
<sequence>MPKTSRRITVHPLTLREVEVVRVRDLTPGMRRITLAGEQLREFTSANGFAQPAFDSTGFDDDIRLVFRYPSQAQPVLPVQKEKGLDLPRDPRPLSRIYTVSRWEPKTGELDVDFVKHGIGVGTTWAYRAQVGDRIHFFGPSSSRALPRDADWLLVAGDDTTIPAISRLLEELPEGTRAQVFIEVAEKEYRQKLRELPGVEVTWLVRDGAAAGTTTHLVDAVRNCGWWDGRPFAWVAGEQATVRNIRRHLVEDRGVSKEDIEFIGYWRRGEVVALEADGAVPDPVKTRTPLEKLHDLTELIAPVAIRTAVELGVPELISRGVNAVKDLAVKAGADARALGKLLRYLHALDVLTETEPGHYGLTTVGEVLTVEFMADFLHPAGVAGREMLGIYGLTESIRTGQPSYASVTGQTYAEVRAEQDYEDRYLERLAKFQATLAEPIATSDILNGVRHLVLHSGGAGAQAREFVAAHENLRVTICALPAQSDWLRRDLLDSIPDEQQRARVSVVEQSVFEPSPPADVVFIIRAFKTLADADAAHALRRAAENLLPGGRVLLVEDLFDTDDLDEHDGEADLLALTVHGSGVRTAAELDDVISRAGLERSTTHTVGWGTNVQELVPAEAQ</sequence>
<dbReference type="InterPro" id="IPR016461">
    <property type="entry name" value="COMT-like"/>
</dbReference>
<dbReference type="CDD" id="cd06193">
    <property type="entry name" value="siderophore_interacting"/>
    <property type="match status" value="1"/>
</dbReference>
<dbReference type="InterPro" id="IPR017927">
    <property type="entry name" value="FAD-bd_FR_type"/>
</dbReference>
<dbReference type="InterPro" id="IPR036390">
    <property type="entry name" value="WH_DNA-bd_sf"/>
</dbReference>
<proteinExistence type="predicted"/>
<dbReference type="InterPro" id="IPR039261">
    <property type="entry name" value="FNR_nucleotide-bd"/>
</dbReference>
<dbReference type="GO" id="GO:0046983">
    <property type="term" value="F:protein dimerization activity"/>
    <property type="evidence" value="ECO:0007669"/>
    <property type="project" value="InterPro"/>
</dbReference>
<dbReference type="PROSITE" id="PS51683">
    <property type="entry name" value="SAM_OMT_II"/>
    <property type="match status" value="1"/>
</dbReference>
<comment type="caution">
    <text evidence="5">The sequence shown here is derived from an EMBL/GenBank/DDBJ whole genome shotgun (WGS) entry which is preliminary data.</text>
</comment>
<dbReference type="PANTHER" id="PTHR30157">
    <property type="entry name" value="FERRIC REDUCTASE, NADPH-DEPENDENT"/>
    <property type="match status" value="1"/>
</dbReference>
<dbReference type="Gene3D" id="1.10.10.10">
    <property type="entry name" value="Winged helix-like DNA-binding domain superfamily/Winged helix DNA-binding domain"/>
    <property type="match status" value="1"/>
</dbReference>
<evidence type="ECO:0000256" key="2">
    <source>
        <dbReference type="ARBA" id="ARBA00022679"/>
    </source>
</evidence>
<dbReference type="Gene3D" id="3.40.50.80">
    <property type="entry name" value="Nucleotide-binding domain of ferredoxin-NADP reductase (FNR) module"/>
    <property type="match status" value="1"/>
</dbReference>
<keyword evidence="6" id="KW-1185">Reference proteome</keyword>
<feature type="domain" description="FAD-binding FR-type" evidence="4">
    <location>
        <begin position="13"/>
        <end position="147"/>
    </location>
</feature>
<dbReference type="GO" id="GO:0008171">
    <property type="term" value="F:O-methyltransferase activity"/>
    <property type="evidence" value="ECO:0007669"/>
    <property type="project" value="InterPro"/>
</dbReference>
<name>A0A6V8LFA7_9ACTN</name>
<dbReference type="PROSITE" id="PS51384">
    <property type="entry name" value="FAD_FR"/>
    <property type="match status" value="1"/>
</dbReference>
<gene>
    <name evidence="5" type="ORF">Prum_071630</name>
</gene>
<dbReference type="Pfam" id="PF04954">
    <property type="entry name" value="SIP"/>
    <property type="match status" value="1"/>
</dbReference>
<dbReference type="Gene3D" id="2.40.30.10">
    <property type="entry name" value="Translation factors"/>
    <property type="match status" value="1"/>
</dbReference>
<reference evidence="5 6" key="2">
    <citation type="submission" date="2020-03" db="EMBL/GenBank/DDBJ databases">
        <authorList>
            <person name="Ichikawa N."/>
            <person name="Kimura A."/>
            <person name="Kitahashi Y."/>
            <person name="Uohara A."/>
        </authorList>
    </citation>
    <scope>NUCLEOTIDE SEQUENCE [LARGE SCALE GENOMIC DNA]</scope>
    <source>
        <strain evidence="5 6">NBRC 108638</strain>
    </source>
</reference>
<dbReference type="InterPro" id="IPR013113">
    <property type="entry name" value="SIP_FAD-bd"/>
</dbReference>
<dbReference type="InterPro" id="IPR012967">
    <property type="entry name" value="COMT_dimerisation"/>
</dbReference>
<dbReference type="Gene3D" id="1.10.287.1350">
    <property type="match status" value="1"/>
</dbReference>
<dbReference type="EMBL" id="BLPG01000001">
    <property type="protein sequence ID" value="GFJ93521.1"/>
    <property type="molecule type" value="Genomic_DNA"/>
</dbReference>
<dbReference type="AlphaFoldDB" id="A0A6V8LFA7"/>
<keyword evidence="1" id="KW-0489">Methyltransferase</keyword>
<keyword evidence="3" id="KW-0949">S-adenosyl-L-methionine</keyword>
<evidence type="ECO:0000256" key="3">
    <source>
        <dbReference type="ARBA" id="ARBA00022691"/>
    </source>
</evidence>
<evidence type="ECO:0000259" key="4">
    <source>
        <dbReference type="PROSITE" id="PS51384"/>
    </source>
</evidence>
<dbReference type="SUPFAM" id="SSF46785">
    <property type="entry name" value="Winged helix' DNA-binding domain"/>
    <property type="match status" value="1"/>
</dbReference>
<dbReference type="Gene3D" id="3.40.50.150">
    <property type="entry name" value="Vaccinia Virus protein VP39"/>
    <property type="match status" value="1"/>
</dbReference>
<dbReference type="SUPFAM" id="SSF63380">
    <property type="entry name" value="Riboflavin synthase domain-like"/>
    <property type="match status" value="1"/>
</dbReference>
<evidence type="ECO:0000313" key="5">
    <source>
        <dbReference type="EMBL" id="GFJ93521.1"/>
    </source>
</evidence>
<protein>
    <recommendedName>
        <fullName evidence="4">FAD-binding FR-type domain-containing protein</fullName>
    </recommendedName>
</protein>
<dbReference type="Pfam" id="PF00891">
    <property type="entry name" value="Methyltransf_2"/>
    <property type="match status" value="1"/>
</dbReference>
<dbReference type="GO" id="GO:0032259">
    <property type="term" value="P:methylation"/>
    <property type="evidence" value="ECO:0007669"/>
    <property type="project" value="UniProtKB-KW"/>
</dbReference>
<evidence type="ECO:0000313" key="6">
    <source>
        <dbReference type="Proteomes" id="UP000482960"/>
    </source>
</evidence>
<keyword evidence="2" id="KW-0808">Transferase</keyword>
<dbReference type="InterPro" id="IPR001077">
    <property type="entry name" value="COMT_C"/>
</dbReference>
<dbReference type="Pfam" id="PF08100">
    <property type="entry name" value="Dimerisation"/>
    <property type="match status" value="1"/>
</dbReference>
<reference evidence="5 6" key="1">
    <citation type="submission" date="2020-03" db="EMBL/GenBank/DDBJ databases">
        <title>Whole genome shotgun sequence of Phytohabitans rumicis NBRC 108638.</title>
        <authorList>
            <person name="Komaki H."/>
            <person name="Tamura T."/>
        </authorList>
    </citation>
    <scope>NUCLEOTIDE SEQUENCE [LARGE SCALE GENOMIC DNA]</scope>
    <source>
        <strain evidence="5 6">NBRC 108638</strain>
    </source>
</reference>
<dbReference type="Pfam" id="PF08021">
    <property type="entry name" value="FAD_binding_9"/>
    <property type="match status" value="1"/>
</dbReference>
<organism evidence="5 6">
    <name type="scientific">Phytohabitans rumicis</name>
    <dbReference type="NCBI Taxonomy" id="1076125"/>
    <lineage>
        <taxon>Bacteria</taxon>
        <taxon>Bacillati</taxon>
        <taxon>Actinomycetota</taxon>
        <taxon>Actinomycetes</taxon>
        <taxon>Micromonosporales</taxon>
        <taxon>Micromonosporaceae</taxon>
    </lineage>
</organism>
<dbReference type="InterPro" id="IPR036388">
    <property type="entry name" value="WH-like_DNA-bd_sf"/>
</dbReference>
<dbReference type="InterPro" id="IPR007037">
    <property type="entry name" value="SIP_rossman_dom"/>
</dbReference>
<dbReference type="PANTHER" id="PTHR30157:SF0">
    <property type="entry name" value="NADPH-DEPENDENT FERRIC-CHELATE REDUCTASE"/>
    <property type="match status" value="1"/>
</dbReference>
<dbReference type="InterPro" id="IPR017938">
    <property type="entry name" value="Riboflavin_synthase-like_b-brl"/>
</dbReference>
<dbReference type="GO" id="GO:0016491">
    <property type="term" value="F:oxidoreductase activity"/>
    <property type="evidence" value="ECO:0007669"/>
    <property type="project" value="InterPro"/>
</dbReference>
<dbReference type="Proteomes" id="UP000482960">
    <property type="component" value="Unassembled WGS sequence"/>
</dbReference>
<dbReference type="InterPro" id="IPR039374">
    <property type="entry name" value="SIP_fam"/>
</dbReference>
<dbReference type="InterPro" id="IPR029063">
    <property type="entry name" value="SAM-dependent_MTases_sf"/>
</dbReference>